<dbReference type="AlphaFoldDB" id="X1F1M7"/>
<dbReference type="InterPro" id="IPR012337">
    <property type="entry name" value="RNaseH-like_sf"/>
</dbReference>
<dbReference type="InterPro" id="IPR038720">
    <property type="entry name" value="YprB_RNase_H-like_dom"/>
</dbReference>
<reference evidence="2" key="1">
    <citation type="journal article" date="2014" name="Front. Microbiol.">
        <title>High frequency of phylogenetically diverse reductive dehalogenase-homologous genes in deep subseafloor sedimentary metagenomes.</title>
        <authorList>
            <person name="Kawai M."/>
            <person name="Futagami T."/>
            <person name="Toyoda A."/>
            <person name="Takaki Y."/>
            <person name="Nishi S."/>
            <person name="Hori S."/>
            <person name="Arai W."/>
            <person name="Tsubouchi T."/>
            <person name="Morono Y."/>
            <person name="Uchiyama I."/>
            <person name="Ito T."/>
            <person name="Fujiyama A."/>
            <person name="Inagaki F."/>
            <person name="Takami H."/>
        </authorList>
    </citation>
    <scope>NUCLEOTIDE SEQUENCE</scope>
    <source>
        <strain evidence="2">Expedition CK06-06</strain>
    </source>
</reference>
<proteinExistence type="predicted"/>
<evidence type="ECO:0000313" key="2">
    <source>
        <dbReference type="EMBL" id="GAH39506.1"/>
    </source>
</evidence>
<gene>
    <name evidence="2" type="ORF">S03H2_18543</name>
</gene>
<organism evidence="2">
    <name type="scientific">marine sediment metagenome</name>
    <dbReference type="NCBI Taxonomy" id="412755"/>
    <lineage>
        <taxon>unclassified sequences</taxon>
        <taxon>metagenomes</taxon>
        <taxon>ecological metagenomes</taxon>
    </lineage>
</organism>
<dbReference type="InterPro" id="IPR036397">
    <property type="entry name" value="RNaseH_sf"/>
</dbReference>
<name>X1F1M7_9ZZZZ</name>
<dbReference type="PANTHER" id="PTHR38462">
    <property type="entry name" value="EXONUCLEASE-LIKE PROTEIN"/>
    <property type="match status" value="1"/>
</dbReference>
<evidence type="ECO:0000259" key="1">
    <source>
        <dbReference type="Pfam" id="PF13482"/>
    </source>
</evidence>
<protein>
    <recommendedName>
        <fullName evidence="1">YprB ribonuclease H-like domain-containing protein</fullName>
    </recommendedName>
</protein>
<accession>X1F1M7</accession>
<dbReference type="GO" id="GO:0003676">
    <property type="term" value="F:nucleic acid binding"/>
    <property type="evidence" value="ECO:0007669"/>
    <property type="project" value="InterPro"/>
</dbReference>
<comment type="caution">
    <text evidence="2">The sequence shown here is derived from an EMBL/GenBank/DDBJ whole genome shotgun (WGS) entry which is preliminary data.</text>
</comment>
<dbReference type="Pfam" id="PF13482">
    <property type="entry name" value="RNase_H_2"/>
    <property type="match status" value="1"/>
</dbReference>
<dbReference type="SUPFAM" id="SSF53098">
    <property type="entry name" value="Ribonuclease H-like"/>
    <property type="match status" value="1"/>
</dbReference>
<sequence length="163" mass="18896">MEQWPDAYLDIETTGLSRFYDYITVIGIYLCNGSQDKLIQLVGEQVTRDNLLKALKGVSTIYTYNGSRFDLPFIDASLEINLATKFHHHDLMYDCWRNNLYGGFKAVEQQLGIPRQLKGIGGFEAVLLWWRYQNDGDQNALALLLQYNREDVVNLKVLRERLD</sequence>
<dbReference type="PANTHER" id="PTHR38462:SF1">
    <property type="entry name" value="YPRB RIBONUCLEASE H-LIKE DOMAIN-CONTAINING PROTEIN"/>
    <property type="match status" value="1"/>
</dbReference>
<dbReference type="Gene3D" id="3.30.420.10">
    <property type="entry name" value="Ribonuclease H-like superfamily/Ribonuclease H"/>
    <property type="match status" value="1"/>
</dbReference>
<dbReference type="EMBL" id="BARU01009625">
    <property type="protein sequence ID" value="GAH39506.1"/>
    <property type="molecule type" value="Genomic_DNA"/>
</dbReference>
<feature type="domain" description="YprB ribonuclease H-like" evidence="1">
    <location>
        <begin position="7"/>
        <end position="162"/>
    </location>
</feature>